<reference evidence="4 5" key="1">
    <citation type="submission" date="2021-02" db="EMBL/GenBank/DDBJ databases">
        <title>Genome assembly of Pseudopithomyces chartarum.</title>
        <authorList>
            <person name="Jauregui R."/>
            <person name="Singh J."/>
            <person name="Voisey C."/>
        </authorList>
    </citation>
    <scope>NUCLEOTIDE SEQUENCE [LARGE SCALE GENOMIC DNA]</scope>
    <source>
        <strain evidence="4 5">AGR01</strain>
    </source>
</reference>
<dbReference type="EMBL" id="WVTA01000011">
    <property type="protein sequence ID" value="KAK3203177.1"/>
    <property type="molecule type" value="Genomic_DNA"/>
</dbReference>
<sequence>MADNLLASVRYVVRDPSIPPNEKGYILHYAAPPGFPQNNFKIEPHKNIKMHDLRHSPISYEENGIKIVSINSEGMTPELFDDDTWIENVYLPELHRSLCKALGAKDVTVFDWMLRKRAVSFPQRNVGEENEDQAQPSLSAHIDYTTAELDSRLDQYFGADKERIANSRYQVINIWKPLTGPCRDFPMAYLDPLTVNPSSDLYTVDEVFPTVANEVFQVQHNPNHKWYWVPDQLDSEITIFQAVCIYTTPPLPSLPLNPHPPTPSSRAFHTNLPRTDPTASPAPAYASAAAGEHVSFLPAAGEQIT</sequence>
<dbReference type="PANTHER" id="PTHR34598:SF3">
    <property type="entry name" value="OXIDOREDUCTASE AN1597"/>
    <property type="match status" value="1"/>
</dbReference>
<dbReference type="InterPro" id="IPR044053">
    <property type="entry name" value="AsaB-like"/>
</dbReference>
<comment type="similarity">
    <text evidence="2">Belongs to the asaB hydroxylase/desaturase family.</text>
</comment>
<feature type="region of interest" description="Disordered" evidence="3">
    <location>
        <begin position="255"/>
        <end position="285"/>
    </location>
</feature>
<organism evidence="4 5">
    <name type="scientific">Pseudopithomyces chartarum</name>
    <dbReference type="NCBI Taxonomy" id="1892770"/>
    <lineage>
        <taxon>Eukaryota</taxon>
        <taxon>Fungi</taxon>
        <taxon>Dikarya</taxon>
        <taxon>Ascomycota</taxon>
        <taxon>Pezizomycotina</taxon>
        <taxon>Dothideomycetes</taxon>
        <taxon>Pleosporomycetidae</taxon>
        <taxon>Pleosporales</taxon>
        <taxon>Massarineae</taxon>
        <taxon>Didymosphaeriaceae</taxon>
        <taxon>Pseudopithomyces</taxon>
    </lineage>
</organism>
<evidence type="ECO:0000313" key="4">
    <source>
        <dbReference type="EMBL" id="KAK3203177.1"/>
    </source>
</evidence>
<protein>
    <submittedName>
        <fullName evidence="4">Uncharacterized protein</fullName>
    </submittedName>
</protein>
<accession>A0AAN6LS01</accession>
<evidence type="ECO:0000256" key="3">
    <source>
        <dbReference type="SAM" id="MobiDB-lite"/>
    </source>
</evidence>
<dbReference type="Proteomes" id="UP001280581">
    <property type="component" value="Unassembled WGS sequence"/>
</dbReference>
<name>A0AAN6LS01_9PLEO</name>
<dbReference type="PANTHER" id="PTHR34598">
    <property type="entry name" value="BLL6449 PROTEIN"/>
    <property type="match status" value="1"/>
</dbReference>
<comment type="caution">
    <text evidence="4">The sequence shown here is derived from an EMBL/GenBank/DDBJ whole genome shotgun (WGS) entry which is preliminary data.</text>
</comment>
<evidence type="ECO:0000256" key="1">
    <source>
        <dbReference type="ARBA" id="ARBA00023002"/>
    </source>
</evidence>
<dbReference type="NCBIfam" id="NF041278">
    <property type="entry name" value="CmcJ_NvfI_EfuI"/>
    <property type="match status" value="1"/>
</dbReference>
<keyword evidence="1" id="KW-0560">Oxidoreductase</keyword>
<evidence type="ECO:0000313" key="5">
    <source>
        <dbReference type="Proteomes" id="UP001280581"/>
    </source>
</evidence>
<evidence type="ECO:0000256" key="2">
    <source>
        <dbReference type="ARBA" id="ARBA00023604"/>
    </source>
</evidence>
<gene>
    <name evidence="4" type="ORF">GRF29_112g405196</name>
</gene>
<keyword evidence="5" id="KW-1185">Reference proteome</keyword>
<proteinExistence type="inferred from homology"/>
<dbReference type="GO" id="GO:0016491">
    <property type="term" value="F:oxidoreductase activity"/>
    <property type="evidence" value="ECO:0007669"/>
    <property type="project" value="UniProtKB-KW"/>
</dbReference>
<dbReference type="AlphaFoldDB" id="A0AAN6LS01"/>